<evidence type="ECO:0000256" key="1">
    <source>
        <dbReference type="ARBA" id="ARBA00023242"/>
    </source>
</evidence>
<dbReference type="PANTHER" id="PTHR31668">
    <property type="entry name" value="GLUCOSE TRANSPORT TRANSCRIPTION REGULATOR RGT1-RELATED-RELATED"/>
    <property type="match status" value="1"/>
</dbReference>
<dbReference type="InterPro" id="IPR050797">
    <property type="entry name" value="Carb_Metab_Trans_Reg"/>
</dbReference>
<dbReference type="PROSITE" id="PS00463">
    <property type="entry name" value="ZN2_CY6_FUNGAL_1"/>
    <property type="match status" value="1"/>
</dbReference>
<dbReference type="CDD" id="cd00067">
    <property type="entry name" value="GAL4"/>
    <property type="match status" value="1"/>
</dbReference>
<evidence type="ECO:0000256" key="2">
    <source>
        <dbReference type="SAM" id="MobiDB-lite"/>
    </source>
</evidence>
<sequence length="445" mass="49179">MFSTLRCTINNKGKEGIIDCNHRPANEENGGIHHTACEYCRSKKLRCSGETPCKRCAAKGFDCQYPVMPKGRKRKAATTVQKPTGRGGSSASSTTSAAEPREVEAGSRAEEKQSVEGGASTNDEITLYNLAPLDHHTPEGTIEALTEGQNGTSQNFTEYDPMLDLYDLGTTTEFSDQLWPPLLSPSMDFICLDQDLPPLPSLNDDTAATKEGTLATTVSLEETMIIPEDMKKDNSKSCISILNDLEGFQGERTEIDRFSLLCPLSSASPTRPRTNHGLAALTSPLPKNLGQACQCLETSSKLMEVWEAHRHDSQNITIDCLLELQRQTAQLSYSVLACEYCSTRSSAMMLPLMLCEKLVCSSEHYNRPHLFAGVGKGKVGEYEICTSQEWAHIMRTLATLQWKATRELIQRYRMVAHSAGWQTQLAILANIEERFHSIVQSECIA</sequence>
<feature type="region of interest" description="Disordered" evidence="2">
    <location>
        <begin position="72"/>
        <end position="123"/>
    </location>
</feature>
<dbReference type="GO" id="GO:0000981">
    <property type="term" value="F:DNA-binding transcription factor activity, RNA polymerase II-specific"/>
    <property type="evidence" value="ECO:0007669"/>
    <property type="project" value="InterPro"/>
</dbReference>
<keyword evidence="5" id="KW-1185">Reference proteome</keyword>
<feature type="domain" description="Zn(2)-C6 fungal-type" evidence="3">
    <location>
        <begin position="36"/>
        <end position="65"/>
    </location>
</feature>
<feature type="compositionally biased region" description="Low complexity" evidence="2">
    <location>
        <begin position="89"/>
        <end position="98"/>
    </location>
</feature>
<dbReference type="InterPro" id="IPR001138">
    <property type="entry name" value="Zn2Cys6_DnaBD"/>
</dbReference>
<dbReference type="Pfam" id="PF00172">
    <property type="entry name" value="Zn_clus"/>
    <property type="match status" value="1"/>
</dbReference>
<reference evidence="4 5" key="1">
    <citation type="journal article" date="2018" name="Sci. Rep.">
        <title>Comparative genomics provides insights into the lifestyle and reveals functional heterogeneity of dark septate endophytic fungi.</title>
        <authorList>
            <person name="Knapp D.G."/>
            <person name="Nemeth J.B."/>
            <person name="Barry K."/>
            <person name="Hainaut M."/>
            <person name="Henrissat B."/>
            <person name="Johnson J."/>
            <person name="Kuo A."/>
            <person name="Lim J.H.P."/>
            <person name="Lipzen A."/>
            <person name="Nolan M."/>
            <person name="Ohm R.A."/>
            <person name="Tamas L."/>
            <person name="Grigoriev I.V."/>
            <person name="Spatafora J.W."/>
            <person name="Nagy L.G."/>
            <person name="Kovacs G.M."/>
        </authorList>
    </citation>
    <scope>NUCLEOTIDE SEQUENCE [LARGE SCALE GENOMIC DNA]</scope>
    <source>
        <strain evidence="4 5">DSE2036</strain>
    </source>
</reference>
<evidence type="ECO:0000313" key="4">
    <source>
        <dbReference type="EMBL" id="PVH91220.1"/>
    </source>
</evidence>
<protein>
    <recommendedName>
        <fullName evidence="3">Zn(2)-C6 fungal-type domain-containing protein</fullName>
    </recommendedName>
</protein>
<dbReference type="SMART" id="SM00066">
    <property type="entry name" value="GAL4"/>
    <property type="match status" value="1"/>
</dbReference>
<dbReference type="EMBL" id="KZ805925">
    <property type="protein sequence ID" value="PVH91220.1"/>
    <property type="molecule type" value="Genomic_DNA"/>
</dbReference>
<dbReference type="OrthoDB" id="3790821at2759"/>
<name>A0A2V1CZL6_9PLEO</name>
<organism evidence="4 5">
    <name type="scientific">Periconia macrospinosa</name>
    <dbReference type="NCBI Taxonomy" id="97972"/>
    <lineage>
        <taxon>Eukaryota</taxon>
        <taxon>Fungi</taxon>
        <taxon>Dikarya</taxon>
        <taxon>Ascomycota</taxon>
        <taxon>Pezizomycotina</taxon>
        <taxon>Dothideomycetes</taxon>
        <taxon>Pleosporomycetidae</taxon>
        <taxon>Pleosporales</taxon>
        <taxon>Massarineae</taxon>
        <taxon>Periconiaceae</taxon>
        <taxon>Periconia</taxon>
    </lineage>
</organism>
<keyword evidence="1" id="KW-0539">Nucleus</keyword>
<feature type="compositionally biased region" description="Basic and acidic residues" evidence="2">
    <location>
        <begin position="99"/>
        <end position="114"/>
    </location>
</feature>
<dbReference type="SUPFAM" id="SSF57701">
    <property type="entry name" value="Zn2/Cys6 DNA-binding domain"/>
    <property type="match status" value="1"/>
</dbReference>
<dbReference type="STRING" id="97972.A0A2V1CZL6"/>
<dbReference type="PROSITE" id="PS50048">
    <property type="entry name" value="ZN2_CY6_FUNGAL_2"/>
    <property type="match status" value="1"/>
</dbReference>
<dbReference type="GO" id="GO:0008270">
    <property type="term" value="F:zinc ion binding"/>
    <property type="evidence" value="ECO:0007669"/>
    <property type="project" value="InterPro"/>
</dbReference>
<dbReference type="InterPro" id="IPR036864">
    <property type="entry name" value="Zn2-C6_fun-type_DNA-bd_sf"/>
</dbReference>
<dbReference type="Proteomes" id="UP000244855">
    <property type="component" value="Unassembled WGS sequence"/>
</dbReference>
<dbReference type="AlphaFoldDB" id="A0A2V1CZL6"/>
<dbReference type="Gene3D" id="4.10.240.10">
    <property type="entry name" value="Zn(2)-C6 fungal-type DNA-binding domain"/>
    <property type="match status" value="1"/>
</dbReference>
<proteinExistence type="predicted"/>
<evidence type="ECO:0000259" key="3">
    <source>
        <dbReference type="PROSITE" id="PS50048"/>
    </source>
</evidence>
<evidence type="ECO:0000313" key="5">
    <source>
        <dbReference type="Proteomes" id="UP000244855"/>
    </source>
</evidence>
<gene>
    <name evidence="4" type="ORF">DM02DRAFT_706305</name>
</gene>
<accession>A0A2V1CZL6</accession>